<evidence type="ECO:0000256" key="1">
    <source>
        <dbReference type="NCBIfam" id="TIGR02228"/>
    </source>
</evidence>
<proteinExistence type="predicted"/>
<keyword evidence="5" id="KW-1185">Reference proteome</keyword>
<comment type="caution">
    <text evidence="4">The sequence shown here is derived from an EMBL/GenBank/DDBJ whole genome shotgun (WGS) entry which is preliminary data.</text>
</comment>
<dbReference type="CDD" id="cd06530">
    <property type="entry name" value="S26_SPase_I"/>
    <property type="match status" value="1"/>
</dbReference>
<evidence type="ECO:0000313" key="3">
    <source>
        <dbReference type="EMBL" id="RDB66085.1"/>
    </source>
</evidence>
<dbReference type="Proteomes" id="UP000253817">
    <property type="component" value="Unassembled WGS sequence"/>
</dbReference>
<protein>
    <recommendedName>
        <fullName evidence="1">Signal peptidase I</fullName>
        <ecNumber evidence="1">3.4.21.89</ecNumber>
    </recommendedName>
</protein>
<keyword evidence="2" id="KW-0812">Transmembrane</keyword>
<gene>
    <name evidence="3" type="ORF">C1876_14765</name>
    <name evidence="4" type="ORF">DMP09_09710</name>
</gene>
<sequence>MLFNVLTTVVFACAVCFTVVVVATTLVSGRSEASLLGWKPYIVLSDSMQSEFEVGDIAVSRAVDPAALQPGDIVTFASVDPDSYGEVFTHKIRDITEYEGERAFVTYGTTTGDDDAYPAPFSRVVGRYAFRIPKAGYVFEFFKSPMGYVVLVLVPFSLLIGLQIRRFVGLLDQRRRASALALIRERERSRALERELAEVRGRYAAPRVSPPFDDARMRRGRGGGCR</sequence>
<dbReference type="AlphaFoldDB" id="A0A3N0IWP1"/>
<dbReference type="Proteomes" id="UP000270112">
    <property type="component" value="Unassembled WGS sequence"/>
</dbReference>
<organism evidence="4 6">
    <name type="scientific">Eggerthella sinensis</name>
    <dbReference type="NCBI Taxonomy" id="242230"/>
    <lineage>
        <taxon>Bacteria</taxon>
        <taxon>Bacillati</taxon>
        <taxon>Actinomycetota</taxon>
        <taxon>Coriobacteriia</taxon>
        <taxon>Eggerthellales</taxon>
        <taxon>Eggerthellaceae</taxon>
        <taxon>Eggerthella</taxon>
    </lineage>
</organism>
<dbReference type="OrthoDB" id="3178064at2"/>
<keyword evidence="2" id="KW-0472">Membrane</keyword>
<reference evidence="4" key="3">
    <citation type="journal article" date="2019" name="Microbiol. Resour. Announc.">
        <title>Draft Genome Sequences of Type Strains of Gordonibacter faecihominis, Paraeggerthella hongkongensis, Parvibacter caecicola,Slackia equolifaciens, Slackia faecicanis, and Slackia isoflavoniconvertens.</title>
        <authorList>
            <person name="Danylec N."/>
            <person name="Stoll D.A."/>
            <person name="Dotsch A."/>
            <person name="Huch M."/>
        </authorList>
    </citation>
    <scope>NUCLEOTIDE SEQUENCE</scope>
    <source>
        <strain evidence="4">DSM 16107</strain>
    </source>
</reference>
<name>A0A3N0IWP1_9ACTN</name>
<feature type="transmembrane region" description="Helical" evidence="2">
    <location>
        <begin position="146"/>
        <end position="168"/>
    </location>
</feature>
<dbReference type="RefSeq" id="WP_114547485.1">
    <property type="nucleotide sequence ID" value="NZ_PPTT01000032.1"/>
</dbReference>
<dbReference type="GO" id="GO:0006465">
    <property type="term" value="P:signal peptide processing"/>
    <property type="evidence" value="ECO:0007669"/>
    <property type="project" value="UniProtKB-UniRule"/>
</dbReference>
<dbReference type="GO" id="GO:0004252">
    <property type="term" value="F:serine-type endopeptidase activity"/>
    <property type="evidence" value="ECO:0007669"/>
    <property type="project" value="UniProtKB-UniRule"/>
</dbReference>
<dbReference type="EC" id="3.4.21.89" evidence="1"/>
<evidence type="ECO:0000313" key="4">
    <source>
        <dbReference type="EMBL" id="RNM41408.1"/>
    </source>
</evidence>
<evidence type="ECO:0000313" key="6">
    <source>
        <dbReference type="Proteomes" id="UP000270112"/>
    </source>
</evidence>
<reference evidence="6" key="2">
    <citation type="submission" date="2018-05" db="EMBL/GenBank/DDBJ databases">
        <title>Genome Sequencing of selected type strains of the family Eggerthellaceae.</title>
        <authorList>
            <person name="Danylec N."/>
            <person name="Stoll D.A."/>
            <person name="Doetsch A."/>
            <person name="Huch M."/>
        </authorList>
    </citation>
    <scope>NUCLEOTIDE SEQUENCE [LARGE SCALE GENOMIC DNA]</scope>
    <source>
        <strain evidence="6">DSM 16107</strain>
    </source>
</reference>
<evidence type="ECO:0000256" key="2">
    <source>
        <dbReference type="SAM" id="Phobius"/>
    </source>
</evidence>
<dbReference type="EMBL" id="PPTT01000032">
    <property type="protein sequence ID" value="RDB66085.1"/>
    <property type="molecule type" value="Genomic_DNA"/>
</dbReference>
<evidence type="ECO:0000313" key="5">
    <source>
        <dbReference type="Proteomes" id="UP000253817"/>
    </source>
</evidence>
<dbReference type="GO" id="GO:0009003">
    <property type="term" value="F:signal peptidase activity"/>
    <property type="evidence" value="ECO:0007669"/>
    <property type="project" value="UniProtKB-EC"/>
</dbReference>
<dbReference type="GO" id="GO:0016020">
    <property type="term" value="C:membrane"/>
    <property type="evidence" value="ECO:0007669"/>
    <property type="project" value="UniProtKB-UniRule"/>
</dbReference>
<dbReference type="EMBL" id="QICC01000037">
    <property type="protein sequence ID" value="RNM41408.1"/>
    <property type="molecule type" value="Genomic_DNA"/>
</dbReference>
<dbReference type="InterPro" id="IPR019533">
    <property type="entry name" value="Peptidase_S26"/>
</dbReference>
<keyword evidence="2" id="KW-1133">Transmembrane helix</keyword>
<dbReference type="NCBIfam" id="TIGR02228">
    <property type="entry name" value="sigpep_I_arch"/>
    <property type="match status" value="1"/>
</dbReference>
<dbReference type="InterPro" id="IPR001733">
    <property type="entry name" value="Peptidase_S26B"/>
</dbReference>
<reference evidence="3 5" key="1">
    <citation type="journal article" date="2018" name="Elife">
        <title>Discovery and characterization of a prevalent human gut bacterial enzyme sufficient for the inactivation of a family of plant toxins.</title>
        <authorList>
            <person name="Koppel N."/>
            <person name="Bisanz J.E."/>
            <person name="Pandelia M.E."/>
            <person name="Turnbaugh P.J."/>
            <person name="Balskus E.P."/>
        </authorList>
    </citation>
    <scope>NUCLEOTIDE SEQUENCE [LARGE SCALE GENOMIC DNA]</scope>
    <source>
        <strain evidence="3 5">DSM 16107</strain>
    </source>
</reference>
<accession>A0A3N0IWP1</accession>